<sequence>MTTIISKTKRLFLRRFDVSDVDDLTEVLGHPEVMEFSPFGPVGRAAVSQKIQQFEAHWHTWGFGQCAVVHKADQKVIGYCGLIRFIDIDGQTEDEIGYRLNRSYWGQGYATEAAQAIQTYGFTVVGLKRMVSMISENNARSIRVAEKIGLHYEKDALIEGYVDRIYVIEQQD</sequence>
<evidence type="ECO:0000313" key="2">
    <source>
        <dbReference type="EMBL" id="SVC88249.1"/>
    </source>
</evidence>
<dbReference type="PANTHER" id="PTHR43792">
    <property type="entry name" value="GNAT FAMILY, PUTATIVE (AFU_ORTHOLOGUE AFUA_3G00765)-RELATED-RELATED"/>
    <property type="match status" value="1"/>
</dbReference>
<name>A0A382QRX2_9ZZZZ</name>
<dbReference type="AlphaFoldDB" id="A0A382QRX2"/>
<dbReference type="InterPro" id="IPR051531">
    <property type="entry name" value="N-acetyltransferase"/>
</dbReference>
<evidence type="ECO:0000259" key="1">
    <source>
        <dbReference type="PROSITE" id="PS51186"/>
    </source>
</evidence>
<reference evidence="2" key="1">
    <citation type="submission" date="2018-05" db="EMBL/GenBank/DDBJ databases">
        <authorList>
            <person name="Lanie J.A."/>
            <person name="Ng W.-L."/>
            <person name="Kazmierczak K.M."/>
            <person name="Andrzejewski T.M."/>
            <person name="Davidsen T.M."/>
            <person name="Wayne K.J."/>
            <person name="Tettelin H."/>
            <person name="Glass J.I."/>
            <person name="Rusch D."/>
            <person name="Podicherti R."/>
            <person name="Tsui H.-C.T."/>
            <person name="Winkler M.E."/>
        </authorList>
    </citation>
    <scope>NUCLEOTIDE SEQUENCE</scope>
</reference>
<dbReference type="PANTHER" id="PTHR43792:SF1">
    <property type="entry name" value="N-ACETYLTRANSFERASE DOMAIN-CONTAINING PROTEIN"/>
    <property type="match status" value="1"/>
</dbReference>
<dbReference type="Pfam" id="PF13302">
    <property type="entry name" value="Acetyltransf_3"/>
    <property type="match status" value="1"/>
</dbReference>
<dbReference type="InterPro" id="IPR000182">
    <property type="entry name" value="GNAT_dom"/>
</dbReference>
<dbReference type="EMBL" id="UINC01116479">
    <property type="protein sequence ID" value="SVC88249.1"/>
    <property type="molecule type" value="Genomic_DNA"/>
</dbReference>
<dbReference type="Gene3D" id="3.40.630.30">
    <property type="match status" value="1"/>
</dbReference>
<gene>
    <name evidence="2" type="ORF">METZ01_LOCUS341103</name>
</gene>
<protein>
    <recommendedName>
        <fullName evidence="1">N-acetyltransferase domain-containing protein</fullName>
    </recommendedName>
</protein>
<dbReference type="PROSITE" id="PS51186">
    <property type="entry name" value="GNAT"/>
    <property type="match status" value="1"/>
</dbReference>
<dbReference type="InterPro" id="IPR016181">
    <property type="entry name" value="Acyl_CoA_acyltransferase"/>
</dbReference>
<dbReference type="GO" id="GO:0016747">
    <property type="term" value="F:acyltransferase activity, transferring groups other than amino-acyl groups"/>
    <property type="evidence" value="ECO:0007669"/>
    <property type="project" value="InterPro"/>
</dbReference>
<accession>A0A382QRX2</accession>
<proteinExistence type="predicted"/>
<organism evidence="2">
    <name type="scientific">marine metagenome</name>
    <dbReference type="NCBI Taxonomy" id="408172"/>
    <lineage>
        <taxon>unclassified sequences</taxon>
        <taxon>metagenomes</taxon>
        <taxon>ecological metagenomes</taxon>
    </lineage>
</organism>
<feature type="domain" description="N-acetyltransferase" evidence="1">
    <location>
        <begin position="11"/>
        <end position="172"/>
    </location>
</feature>
<dbReference type="SUPFAM" id="SSF55729">
    <property type="entry name" value="Acyl-CoA N-acyltransferases (Nat)"/>
    <property type="match status" value="1"/>
</dbReference>